<name>A0A813LB86_POLGL</name>
<accession>A0A813LB86</accession>
<sequence>MAIQPEFEHEDAWEKFLDKTDPRKRVQKECKNYSWSFGIDEDDEGFMRDCVILEVAVQKEVEPRQVIAKLTSKRLTLSVSGKEVINDSFSDERWLNVEDSYWELETKTNKAGERIKNIRYLLYLRSDCPKYITGTLFELEKQELPAGEESDDDTADSRIRAIANLKEPEPRREADVYFSEEEEFSEYECEGCGSKSVNVMKKAEDRAFKVYCNDCPYVSMADMNKEAPSIRRQREIDEARVRKKKEKEKKKLAEKLAIQDHVPVDLAELEEVD</sequence>
<dbReference type="Gene3D" id="2.60.40.790">
    <property type="match status" value="1"/>
</dbReference>
<dbReference type="Proteomes" id="UP000626109">
    <property type="component" value="Unassembled WGS sequence"/>
</dbReference>
<gene>
    <name evidence="1" type="ORF">PGLA2088_LOCUS40768</name>
</gene>
<organism evidence="1 2">
    <name type="scientific">Polarella glacialis</name>
    <name type="common">Dinoflagellate</name>
    <dbReference type="NCBI Taxonomy" id="89957"/>
    <lineage>
        <taxon>Eukaryota</taxon>
        <taxon>Sar</taxon>
        <taxon>Alveolata</taxon>
        <taxon>Dinophyceae</taxon>
        <taxon>Suessiales</taxon>
        <taxon>Suessiaceae</taxon>
        <taxon>Polarella</taxon>
    </lineage>
</organism>
<dbReference type="AlphaFoldDB" id="A0A813LB86"/>
<protein>
    <submittedName>
        <fullName evidence="1">Uncharacterized protein</fullName>
    </submittedName>
</protein>
<evidence type="ECO:0000313" key="1">
    <source>
        <dbReference type="EMBL" id="CAE8719600.1"/>
    </source>
</evidence>
<comment type="caution">
    <text evidence="1">The sequence shown here is derived from an EMBL/GenBank/DDBJ whole genome shotgun (WGS) entry which is preliminary data.</text>
</comment>
<evidence type="ECO:0000313" key="2">
    <source>
        <dbReference type="Proteomes" id="UP000626109"/>
    </source>
</evidence>
<proteinExistence type="predicted"/>
<dbReference type="EMBL" id="CAJNNW010033584">
    <property type="protein sequence ID" value="CAE8719600.1"/>
    <property type="molecule type" value="Genomic_DNA"/>
</dbReference>
<dbReference type="InterPro" id="IPR008978">
    <property type="entry name" value="HSP20-like_chaperone"/>
</dbReference>
<reference evidence="1" key="1">
    <citation type="submission" date="2021-02" db="EMBL/GenBank/DDBJ databases">
        <authorList>
            <person name="Dougan E. K."/>
            <person name="Rhodes N."/>
            <person name="Thang M."/>
            <person name="Chan C."/>
        </authorList>
    </citation>
    <scope>NUCLEOTIDE SEQUENCE</scope>
</reference>